<accession>A0A397II60</accession>
<dbReference type="Proteomes" id="UP000266861">
    <property type="component" value="Unassembled WGS sequence"/>
</dbReference>
<feature type="compositionally biased region" description="Basic and acidic residues" evidence="1">
    <location>
        <begin position="11"/>
        <end position="21"/>
    </location>
</feature>
<dbReference type="AlphaFoldDB" id="A0A397II60"/>
<dbReference type="Gene3D" id="1.10.150.320">
    <property type="entry name" value="Photosystem II 12 kDa extrinsic protein"/>
    <property type="match status" value="1"/>
</dbReference>
<organism evidence="2 3">
    <name type="scientific">Diversispora epigaea</name>
    <dbReference type="NCBI Taxonomy" id="1348612"/>
    <lineage>
        <taxon>Eukaryota</taxon>
        <taxon>Fungi</taxon>
        <taxon>Fungi incertae sedis</taxon>
        <taxon>Mucoromycota</taxon>
        <taxon>Glomeromycotina</taxon>
        <taxon>Glomeromycetes</taxon>
        <taxon>Diversisporales</taxon>
        <taxon>Diversisporaceae</taxon>
        <taxon>Diversispora</taxon>
    </lineage>
</organism>
<comment type="caution">
    <text evidence="2">The sequence shown here is derived from an EMBL/GenBank/DDBJ whole genome shotgun (WGS) entry which is preliminary data.</text>
</comment>
<sequence>MSEQSSLASTKNEEKPTPEMVRKYNTEQLIQFLREKKENLQLDDDDCAILRNEKITGSVFFKLTKEEFMQVGMKLGPAKELVNFAKEIKGDEIQLGKEQIADAFPQGLPYLKPEPLLRTSGADWGYQCHPSLRDILRKALKDHYEKFILGRFDKTTIPLYLFLSGAGTGKSRNANEFHQTAITCLSAQEDMELLTRIKKAYVFLVSFENGTSILPKENPYLGIGTRMLFQLLRDKMDFFDIERKYNSPNPLEVVSLVAKRYNQSLKDVTVILVVDAMQQLMKSKDDGLKADSQFYETLSGIADLALKGTFLIPVCTSTISGQVENSLKHSPRNRVYLPIISLQPPYYHQGDKIAPVFNEDEVTNILVQDCGGHGRALEVLSDCLKGRDIEQCNLNTLMHELRFRLTNRYRDAIFDFTEYARPISRAILTRSRLNLYKTIPNTNKTPDELVGNGLIRFERINEDGPTGYLVAPYIWLWIFAEISHEQGDPILRDWEFTDYTEQRVLLDPVSSLHSKAWQSFEKFVALIRCIKSSIIKEDELTTMSEIHAGARLNGDIQFKNHNLRLEVAKHQTNTNSENYTASIWNVECQNSTIDVRQFRHCIVNAPSSPHGDAFLSLDQQNTKILNEVHQYKLMKKPITQEEYIQERKKSASRNDFFILFTTAENCNIKLPNQSGIVDGKVFNDYFGPFAGRAYKWVMPKSKKISKLNINNASFNQLCEMYRIGKKRANTIILTRPFENITDANIKTKIPINLLKNFCFRKGLHMISHIMP</sequence>
<dbReference type="InterPro" id="IPR013761">
    <property type="entry name" value="SAM/pointed_sf"/>
</dbReference>
<name>A0A397II60_9GLOM</name>
<evidence type="ECO:0000256" key="1">
    <source>
        <dbReference type="SAM" id="MobiDB-lite"/>
    </source>
</evidence>
<reference evidence="2 3" key="1">
    <citation type="submission" date="2018-08" db="EMBL/GenBank/DDBJ databases">
        <title>Genome and evolution of the arbuscular mycorrhizal fungus Diversispora epigaea (formerly Glomus versiforme) and its bacterial endosymbionts.</title>
        <authorList>
            <person name="Sun X."/>
            <person name="Fei Z."/>
            <person name="Harrison M."/>
        </authorList>
    </citation>
    <scope>NUCLEOTIDE SEQUENCE [LARGE SCALE GENOMIC DNA]</scope>
    <source>
        <strain evidence="2 3">IT104</strain>
    </source>
</reference>
<dbReference type="Gene3D" id="1.10.150.50">
    <property type="entry name" value="Transcription Factor, Ets-1"/>
    <property type="match status" value="1"/>
</dbReference>
<dbReference type="SUPFAM" id="SSF81585">
    <property type="entry name" value="PsbU/PolX domain-like"/>
    <property type="match status" value="1"/>
</dbReference>
<proteinExistence type="predicted"/>
<dbReference type="EMBL" id="PQFF01000222">
    <property type="protein sequence ID" value="RHZ72723.1"/>
    <property type="molecule type" value="Genomic_DNA"/>
</dbReference>
<keyword evidence="3" id="KW-1185">Reference proteome</keyword>
<evidence type="ECO:0000313" key="2">
    <source>
        <dbReference type="EMBL" id="RHZ72723.1"/>
    </source>
</evidence>
<protein>
    <recommendedName>
        <fullName evidence="4">SAM domain-containing protein</fullName>
    </recommendedName>
</protein>
<gene>
    <name evidence="2" type="ORF">Glove_240g37</name>
</gene>
<dbReference type="OrthoDB" id="5597935at2759"/>
<evidence type="ECO:0008006" key="4">
    <source>
        <dbReference type="Google" id="ProtNLM"/>
    </source>
</evidence>
<feature type="compositionally biased region" description="Polar residues" evidence="1">
    <location>
        <begin position="1"/>
        <end position="10"/>
    </location>
</feature>
<evidence type="ECO:0000313" key="3">
    <source>
        <dbReference type="Proteomes" id="UP000266861"/>
    </source>
</evidence>
<feature type="region of interest" description="Disordered" evidence="1">
    <location>
        <begin position="1"/>
        <end position="21"/>
    </location>
</feature>